<dbReference type="OrthoDB" id="127728at2759"/>
<evidence type="ECO:0000313" key="2">
    <source>
        <dbReference type="EMBL" id="OWY94671.1"/>
    </source>
</evidence>
<dbReference type="Proteomes" id="UP000198211">
    <property type="component" value="Unassembled WGS sequence"/>
</dbReference>
<dbReference type="EMBL" id="NBNE01014001">
    <property type="protein sequence ID" value="OWY94671.1"/>
    <property type="molecule type" value="Genomic_DNA"/>
</dbReference>
<dbReference type="GO" id="GO:0003676">
    <property type="term" value="F:nucleic acid binding"/>
    <property type="evidence" value="ECO:0007669"/>
    <property type="project" value="InterPro"/>
</dbReference>
<keyword evidence="3" id="KW-1185">Reference proteome</keyword>
<name>A0A225UP07_9STRA</name>
<feature type="non-terminal residue" evidence="2">
    <location>
        <position position="239"/>
    </location>
</feature>
<accession>A0A225UP07</accession>
<organism evidence="2 3">
    <name type="scientific">Phytophthora megakarya</name>
    <dbReference type="NCBI Taxonomy" id="4795"/>
    <lineage>
        <taxon>Eukaryota</taxon>
        <taxon>Sar</taxon>
        <taxon>Stramenopiles</taxon>
        <taxon>Oomycota</taxon>
        <taxon>Peronosporomycetes</taxon>
        <taxon>Peronosporales</taxon>
        <taxon>Peronosporaceae</taxon>
        <taxon>Phytophthora</taxon>
    </lineage>
</organism>
<feature type="domain" description="Integrase catalytic" evidence="1">
    <location>
        <begin position="101"/>
        <end position="218"/>
    </location>
</feature>
<proteinExistence type="predicted"/>
<evidence type="ECO:0000259" key="1">
    <source>
        <dbReference type="PROSITE" id="PS50994"/>
    </source>
</evidence>
<dbReference type="Gene3D" id="3.30.420.10">
    <property type="entry name" value="Ribonuclease H-like superfamily/Ribonuclease H"/>
    <property type="match status" value="1"/>
</dbReference>
<dbReference type="GO" id="GO:0015074">
    <property type="term" value="P:DNA integration"/>
    <property type="evidence" value="ECO:0007669"/>
    <property type="project" value="InterPro"/>
</dbReference>
<dbReference type="InterPro" id="IPR036397">
    <property type="entry name" value="RNaseH_sf"/>
</dbReference>
<reference evidence="3" key="1">
    <citation type="submission" date="2017-03" db="EMBL/GenBank/DDBJ databases">
        <title>Phytopthora megakarya and P. palmivora, two closely related causual agents of cacao black pod achieved similar genome size and gene model numbers by different mechanisms.</title>
        <authorList>
            <person name="Ali S."/>
            <person name="Shao J."/>
            <person name="Larry D.J."/>
            <person name="Kronmiller B."/>
            <person name="Shen D."/>
            <person name="Strem M.D."/>
            <person name="Melnick R.L."/>
            <person name="Guiltinan M.J."/>
            <person name="Tyler B.M."/>
            <person name="Meinhardt L.W."/>
            <person name="Bailey B.A."/>
        </authorList>
    </citation>
    <scope>NUCLEOTIDE SEQUENCE [LARGE SCALE GENOMIC DNA]</scope>
    <source>
        <strain evidence="3">zdho120</strain>
    </source>
</reference>
<dbReference type="InterPro" id="IPR012337">
    <property type="entry name" value="RNaseH-like_sf"/>
</dbReference>
<dbReference type="InterPro" id="IPR001584">
    <property type="entry name" value="Integrase_cat-core"/>
</dbReference>
<dbReference type="AlphaFoldDB" id="A0A225UP07"/>
<sequence length="239" mass="26805">MVDGLVCVDGKPWIPRRTKKLLARLLVVAHSGSQGHRGEHTMLNAMSRFALDDSTGIIKRFVRSCLLSSLRTHLEDQQTQRSATLDYLALTPSYGVYAILPTAAVAAKATVDWLKRFDAPETSQSDNGTHFRTSVLDQLSSRLKYKQLFPPPYSPWINGTVERVNRDLLQMLRLLLMEYQLDSKEWPYLLLVVQVNLNHTQLSSLGDKASVELFTSLPASSALDAFWDRHHGQGGDLAD</sequence>
<evidence type="ECO:0000313" key="3">
    <source>
        <dbReference type="Proteomes" id="UP000198211"/>
    </source>
</evidence>
<gene>
    <name evidence="2" type="ORF">PHMEG_00035531</name>
</gene>
<protein>
    <recommendedName>
        <fullName evidence="1">Integrase catalytic domain-containing protein</fullName>
    </recommendedName>
</protein>
<comment type="caution">
    <text evidence="2">The sequence shown here is derived from an EMBL/GenBank/DDBJ whole genome shotgun (WGS) entry which is preliminary data.</text>
</comment>
<dbReference type="PROSITE" id="PS50994">
    <property type="entry name" value="INTEGRASE"/>
    <property type="match status" value="1"/>
</dbReference>
<dbReference type="SUPFAM" id="SSF53098">
    <property type="entry name" value="Ribonuclease H-like"/>
    <property type="match status" value="1"/>
</dbReference>